<reference evidence="1 2" key="1">
    <citation type="submission" date="2007-01" db="EMBL/GenBank/DDBJ databases">
        <authorList>
            <person name="Haygood M."/>
            <person name="Podell S."/>
            <person name="Anderson C."/>
            <person name="Hopkinson B."/>
            <person name="Roe K."/>
            <person name="Barbeau K."/>
            <person name="Gaasterland T."/>
            <person name="Ferriera S."/>
            <person name="Johnson J."/>
            <person name="Kravitz S."/>
            <person name="Beeson K."/>
            <person name="Sutton G."/>
            <person name="Rogers Y.-H."/>
            <person name="Friedman R."/>
            <person name="Frazier M."/>
            <person name="Venter J.C."/>
        </authorList>
    </citation>
    <scope>NUCLEOTIDE SEQUENCE [LARGE SCALE GENOMIC DNA]</scope>
    <source>
        <strain evidence="1 2">ATCC 23134</strain>
    </source>
</reference>
<evidence type="ECO:0000313" key="1">
    <source>
        <dbReference type="EMBL" id="EAY29516.1"/>
    </source>
</evidence>
<dbReference type="Proteomes" id="UP000004095">
    <property type="component" value="Unassembled WGS sequence"/>
</dbReference>
<dbReference type="EMBL" id="AAWS01000010">
    <property type="protein sequence ID" value="EAY29516.1"/>
    <property type="molecule type" value="Genomic_DNA"/>
</dbReference>
<proteinExistence type="predicted"/>
<dbReference type="InterPro" id="IPR006652">
    <property type="entry name" value="Kelch_1"/>
</dbReference>
<evidence type="ECO:0000313" key="2">
    <source>
        <dbReference type="Proteomes" id="UP000004095"/>
    </source>
</evidence>
<sequence length="413" mass="44775">MFASVLLTACSKKNEDPQPVTANPTTDNNSVALSIISIEPMKGKVGEQIKITINKKVNGAKVFFNNTLVKDMTTNGDKLVTVTIPDNATTGKVVVKQETETATSTTDFEITRPANQLASLPGEARSNVTTFAIDDKIYAGMGKVSGNYLKDFWVYDTGNDTWAQVANFPGESRTSAVSFVIGTKAYVGTGKGSKGKSYTDFWEYDASNDQWNQVAGFPGKARNQAVSFVLNGQGYVGTGRIDAATLVNGEVNGPATKDFWKYDPTSDKWIQVADFKGTERYSATSFTIDNKAYVGTGRSHDFYKDFWEYDPILDQWTQIADLPGKTRIGAVGFSFNSKGYVGLGIDDLSAAGTTYADDMWAYAPATKQWVSTNKPKSGARAYATAFGINSIGYIGLGDKLGKGSSLELWKYTP</sequence>
<accession>A1ZIY0</accession>
<dbReference type="SUPFAM" id="SSF81296">
    <property type="entry name" value="E set domains"/>
    <property type="match status" value="1"/>
</dbReference>
<dbReference type="InterPro" id="IPR015915">
    <property type="entry name" value="Kelch-typ_b-propeller"/>
</dbReference>
<organism evidence="1 2">
    <name type="scientific">Microscilla marina ATCC 23134</name>
    <dbReference type="NCBI Taxonomy" id="313606"/>
    <lineage>
        <taxon>Bacteria</taxon>
        <taxon>Pseudomonadati</taxon>
        <taxon>Bacteroidota</taxon>
        <taxon>Cytophagia</taxon>
        <taxon>Cytophagales</taxon>
        <taxon>Microscillaceae</taxon>
        <taxon>Microscilla</taxon>
    </lineage>
</organism>
<comment type="caution">
    <text evidence="1">The sequence shown here is derived from an EMBL/GenBank/DDBJ whole genome shotgun (WGS) entry which is preliminary data.</text>
</comment>
<dbReference type="eggNOG" id="COG3055">
    <property type="taxonomic scope" value="Bacteria"/>
</dbReference>
<dbReference type="InterPro" id="IPR014756">
    <property type="entry name" value="Ig_E-set"/>
</dbReference>
<dbReference type="PANTHER" id="PTHR45632">
    <property type="entry name" value="LD33804P"/>
    <property type="match status" value="1"/>
</dbReference>
<dbReference type="InterPro" id="IPR011043">
    <property type="entry name" value="Gal_Oxase/kelch_b-propeller"/>
</dbReference>
<protein>
    <submittedName>
        <fullName evidence="1">Putative exported protein</fullName>
    </submittedName>
</protein>
<dbReference type="AlphaFoldDB" id="A1ZIY0"/>
<keyword evidence="2" id="KW-1185">Reference proteome</keyword>
<dbReference type="Gene3D" id="2.120.10.80">
    <property type="entry name" value="Kelch-type beta propeller"/>
    <property type="match status" value="2"/>
</dbReference>
<name>A1ZIY0_MICM2</name>
<dbReference type="Pfam" id="PF01344">
    <property type="entry name" value="Kelch_1"/>
    <property type="match status" value="1"/>
</dbReference>
<dbReference type="SUPFAM" id="SSF50965">
    <property type="entry name" value="Galactose oxidase, central domain"/>
    <property type="match status" value="1"/>
</dbReference>
<gene>
    <name evidence="1" type="ORF">M23134_00400</name>
</gene>